<evidence type="ECO:0000313" key="3">
    <source>
        <dbReference type="Proteomes" id="UP000588111"/>
    </source>
</evidence>
<dbReference type="Proteomes" id="UP000588111">
    <property type="component" value="Unassembled WGS sequence"/>
</dbReference>
<accession>A0A839TAU4</accession>
<organism evidence="2 3">
    <name type="scientific">Psychrobacter luti</name>
    <dbReference type="NCBI Taxonomy" id="198481"/>
    <lineage>
        <taxon>Bacteria</taxon>
        <taxon>Pseudomonadati</taxon>
        <taxon>Pseudomonadota</taxon>
        <taxon>Gammaproteobacteria</taxon>
        <taxon>Moraxellales</taxon>
        <taxon>Moraxellaceae</taxon>
        <taxon>Psychrobacter</taxon>
    </lineage>
</organism>
<feature type="coiled-coil region" evidence="1">
    <location>
        <begin position="44"/>
        <end position="107"/>
    </location>
</feature>
<dbReference type="RefSeq" id="WP_227671761.1">
    <property type="nucleotide sequence ID" value="NZ_CAJHAH010000004.1"/>
</dbReference>
<keyword evidence="3" id="KW-1185">Reference proteome</keyword>
<protein>
    <submittedName>
        <fullName evidence="2">Uncharacterized protein</fullName>
    </submittedName>
</protein>
<reference evidence="2 3" key="1">
    <citation type="submission" date="2020-08" db="EMBL/GenBank/DDBJ databases">
        <title>Genomic Encyclopedia of Type Strains, Phase III (KMG-III): the genomes of soil and plant-associated and newly described type strains.</title>
        <authorList>
            <person name="Whitman W."/>
        </authorList>
    </citation>
    <scope>NUCLEOTIDE SEQUENCE [LARGE SCALE GENOMIC DNA]</scope>
    <source>
        <strain evidence="2 3">CECT 5885</strain>
    </source>
</reference>
<evidence type="ECO:0000256" key="1">
    <source>
        <dbReference type="SAM" id="Coils"/>
    </source>
</evidence>
<proteinExistence type="predicted"/>
<keyword evidence="1" id="KW-0175">Coiled coil</keyword>
<dbReference type="AlphaFoldDB" id="A0A839TAU4"/>
<comment type="caution">
    <text evidence="2">The sequence shown here is derived from an EMBL/GenBank/DDBJ whole genome shotgun (WGS) entry which is preliminary data.</text>
</comment>
<evidence type="ECO:0000313" key="2">
    <source>
        <dbReference type="EMBL" id="MBB3105576.1"/>
    </source>
</evidence>
<name>A0A839TAU4_9GAMM</name>
<gene>
    <name evidence="2" type="ORF">FHS24_000067</name>
</gene>
<dbReference type="EMBL" id="JACHXL010000001">
    <property type="protein sequence ID" value="MBB3105576.1"/>
    <property type="molecule type" value="Genomic_DNA"/>
</dbReference>
<sequence length="236" mass="26501">MSNTSLTPKNATLNTANYCLNSKHNESQAQTADDKAQSVQQRAMKCMLNELQTYQQKNMSVRQQYFAYKAQAWLNYATDKDSMNSRSDAAMQAAQKAENILQALKNNKVEDLKLIEDIPSTSALMRPDLWATLNALKDSGGINDAPRAIAFSEVALIWAATEHCERGAESSNSHFRMADRWLEQAREAFVNAHNSRTNVALEALIVRYYEEYAPLDSSDNTCNGQVLTTIDKKQVH</sequence>